<keyword evidence="1" id="KW-0472">Membrane</keyword>
<evidence type="ECO:0000313" key="2">
    <source>
        <dbReference type="EMBL" id="SFU10380.1"/>
    </source>
</evidence>
<feature type="transmembrane region" description="Helical" evidence="1">
    <location>
        <begin position="717"/>
        <end position="737"/>
    </location>
</feature>
<reference evidence="3" key="1">
    <citation type="submission" date="2016-10" db="EMBL/GenBank/DDBJ databases">
        <authorList>
            <person name="Varghese N."/>
            <person name="Submissions S."/>
        </authorList>
    </citation>
    <scope>NUCLEOTIDE SEQUENCE [LARGE SCALE GENOMIC DNA]</scope>
    <source>
        <strain evidence="3">DSM 23445</strain>
    </source>
</reference>
<feature type="transmembrane region" description="Helical" evidence="1">
    <location>
        <begin position="695"/>
        <end position="711"/>
    </location>
</feature>
<keyword evidence="1" id="KW-1133">Transmembrane helix</keyword>
<feature type="transmembrane region" description="Helical" evidence="1">
    <location>
        <begin position="855"/>
        <end position="881"/>
    </location>
</feature>
<dbReference type="RefSeq" id="WP_091696653.1">
    <property type="nucleotide sequence ID" value="NZ_FPBF01000006.1"/>
</dbReference>
<dbReference type="OrthoDB" id="1113021at2"/>
<feature type="transmembrane region" description="Helical" evidence="1">
    <location>
        <begin position="579"/>
        <end position="595"/>
    </location>
</feature>
<proteinExistence type="predicted"/>
<feature type="transmembrane region" description="Helical" evidence="1">
    <location>
        <begin position="1182"/>
        <end position="1200"/>
    </location>
</feature>
<feature type="transmembrane region" description="Helical" evidence="1">
    <location>
        <begin position="1158"/>
        <end position="1176"/>
    </location>
</feature>
<dbReference type="EMBL" id="FPBF01000006">
    <property type="protein sequence ID" value="SFU10380.1"/>
    <property type="molecule type" value="Genomic_DNA"/>
</dbReference>
<name>A0A1I7DFB2_9BACT</name>
<evidence type="ECO:0000256" key="1">
    <source>
        <dbReference type="SAM" id="Phobius"/>
    </source>
</evidence>
<feature type="transmembrane region" description="Helical" evidence="1">
    <location>
        <begin position="270"/>
        <end position="291"/>
    </location>
</feature>
<dbReference type="AlphaFoldDB" id="A0A1I7DFB2"/>
<feature type="transmembrane region" description="Helical" evidence="1">
    <location>
        <begin position="749"/>
        <end position="771"/>
    </location>
</feature>
<feature type="transmembrane region" description="Helical" evidence="1">
    <location>
        <begin position="628"/>
        <end position="648"/>
    </location>
</feature>
<feature type="transmembrane region" description="Helical" evidence="1">
    <location>
        <begin position="6"/>
        <end position="24"/>
    </location>
</feature>
<protein>
    <submittedName>
        <fullName evidence="2">Uncharacterized protein</fullName>
    </submittedName>
</protein>
<accession>A0A1I7DFB2</accession>
<keyword evidence="3" id="KW-1185">Reference proteome</keyword>
<feature type="transmembrane region" description="Helical" evidence="1">
    <location>
        <begin position="303"/>
        <end position="321"/>
    </location>
</feature>
<evidence type="ECO:0000313" key="3">
    <source>
        <dbReference type="Proteomes" id="UP000199673"/>
    </source>
</evidence>
<feature type="transmembrane region" description="Helical" evidence="1">
    <location>
        <begin position="654"/>
        <end position="674"/>
    </location>
</feature>
<sequence>MVKTVKIWLVLLPVILIIGVVLYIQSHNNQQELENQLTRSVEASKNDIVRALSDYYTRVEAYFVRAGAANAATFRPAARTRIEAQKVAQIINWEFKYSNPRLLPASADFDNSLSFKNGEIIKNGLEIHIDNLQSDYDLEEFRKAFDISESQKNEAPSNLIVDLEIPISELLRKQATNKIFEHFFITFNDGTILYPPSEAGIKLFMPNDIEIDSLGVINSGTSMIQLNYSRNPSRAYVSPIPMEGQQLYAVGLISEDSFQKVGMRLDFGKLSILILFLLILIALIPILGVMNLSPGDNLTQNKVTQVGISLVSLTIIIGFSLSQFKNEVDPVAEQSSLVDELESSLRDTLTVYRTALESIKDFKQLQKEPANFNEIIAFKPTGYVDKIFFKNSPTSVNLIDFSMDTSAIDLSQREYFTFFQASGTDTLTFLNSHYSRSDGQLESVISRDFGNSGEESAIKGINAITFKYKVNQELSEQYRFIAMKENGKILLKSNKISSPIAEIQEGINAEKWGEIKSLMKNNFSSDAQISTSLYLNGNFYTGVLKKVKTDDFDENIWLLFLVNENISHSFASISSAESITLLAIYFLSLLISLLIQKYSRRSFDKQGTKAFLYSWLEPNAVNLPRLNYLILAYTCYAFVLLGIYYAVAISHTDMLLLLVYSSFLISFVNLSTSINSMTFDDFTEFKVQRYSMRSIILFGINVVLLLFITFWNSEIIVPTLILTLVGYGIVGLWFLVVKPKTTFKKQTKSITIPSFIALWFLIIGFLPGYFIQSKTQIYEQVIWNASNQPPTSDSQEAKTDSESFYTEYEFTRRTMLSLIADPFDQKIENFIAPNQQVFKMAMEKGDINLPSFSGILYNVLVLLTMILLFILFANIIQNIIFYPFFSLKRKGIDFSKPKLFICCPQSGVSAETLQKKLKVARIQTINLLDVSLDKADPVSEEISHVHIQNIHCLKNQLEIVPLLNKLIDQKKSIIISSGKSWDELFSRLKEIDDQVIYSETFTEFEFHMLPINLQRFKAEPNEKKHALLHKAENEEKMQLRIAQFADIWSELNFQEKLVCYSFSNERFLNKSRKNAIHELIRKGILIKATYGDEAEKLQEDEGEKFLEEDTTHSSLEWQRYEFFSRLFQTYILTHISKEEIKSFQDFESKNGNSRMIQVSAVSFVLICFALISIFDRTFLNEIYAYLTGTLGLLGSLYALLNRGISSFKFGKGEAPA</sequence>
<dbReference type="Proteomes" id="UP000199673">
    <property type="component" value="Unassembled WGS sequence"/>
</dbReference>
<gene>
    <name evidence="2" type="ORF">SAMN04489724_3997</name>
</gene>
<organism evidence="2 3">
    <name type="scientific">Algoriphagus locisalis</name>
    <dbReference type="NCBI Taxonomy" id="305507"/>
    <lineage>
        <taxon>Bacteria</taxon>
        <taxon>Pseudomonadati</taxon>
        <taxon>Bacteroidota</taxon>
        <taxon>Cytophagia</taxon>
        <taxon>Cytophagales</taxon>
        <taxon>Cyclobacteriaceae</taxon>
        <taxon>Algoriphagus</taxon>
    </lineage>
</organism>
<keyword evidence="1" id="KW-0812">Transmembrane</keyword>